<feature type="transmembrane region" description="Helical" evidence="1">
    <location>
        <begin position="60"/>
        <end position="77"/>
    </location>
</feature>
<keyword evidence="1" id="KW-1133">Transmembrane helix</keyword>
<dbReference type="OrthoDB" id="2974707at2"/>
<dbReference type="AlphaFoldDB" id="A0A511W259"/>
<protein>
    <submittedName>
        <fullName evidence="2">Uncharacterized protein</fullName>
    </submittedName>
</protein>
<gene>
    <name evidence="2" type="ORF">AHA02nite_06270</name>
</gene>
<evidence type="ECO:0000313" key="3">
    <source>
        <dbReference type="Proteomes" id="UP000321440"/>
    </source>
</evidence>
<reference evidence="2 3" key="1">
    <citation type="submission" date="2019-07" db="EMBL/GenBank/DDBJ databases">
        <title>Whole genome shotgun sequence of Alkalibacillus haloalkaliphilus NBRC 103110.</title>
        <authorList>
            <person name="Hosoyama A."/>
            <person name="Uohara A."/>
            <person name="Ohji S."/>
            <person name="Ichikawa N."/>
        </authorList>
    </citation>
    <scope>NUCLEOTIDE SEQUENCE [LARGE SCALE GENOMIC DNA]</scope>
    <source>
        <strain evidence="2 3">NBRC 103110</strain>
    </source>
</reference>
<evidence type="ECO:0000313" key="2">
    <source>
        <dbReference type="EMBL" id="GEN44851.1"/>
    </source>
</evidence>
<proteinExistence type="predicted"/>
<dbReference type="Proteomes" id="UP000321440">
    <property type="component" value="Unassembled WGS sequence"/>
</dbReference>
<evidence type="ECO:0000256" key="1">
    <source>
        <dbReference type="SAM" id="Phobius"/>
    </source>
</evidence>
<comment type="caution">
    <text evidence="2">The sequence shown here is derived from an EMBL/GenBank/DDBJ whole genome shotgun (WGS) entry which is preliminary data.</text>
</comment>
<keyword evidence="3" id="KW-1185">Reference proteome</keyword>
<sequence>MIINIITGILVLGVSLLVLAGWFIFDPSFQTLILVPITAILLWVLAVIGERKIVKFRTGFRILQILLAALALIYLIYAL</sequence>
<dbReference type="EMBL" id="BJYA01000002">
    <property type="protein sequence ID" value="GEN44851.1"/>
    <property type="molecule type" value="Genomic_DNA"/>
</dbReference>
<feature type="transmembrane region" description="Helical" evidence="1">
    <location>
        <begin position="5"/>
        <end position="25"/>
    </location>
</feature>
<organism evidence="2 3">
    <name type="scientific">Alkalibacillus haloalkaliphilus</name>
    <dbReference type="NCBI Taxonomy" id="94136"/>
    <lineage>
        <taxon>Bacteria</taxon>
        <taxon>Bacillati</taxon>
        <taxon>Bacillota</taxon>
        <taxon>Bacilli</taxon>
        <taxon>Bacillales</taxon>
        <taxon>Bacillaceae</taxon>
        <taxon>Alkalibacillus</taxon>
    </lineage>
</organism>
<keyword evidence="1" id="KW-0472">Membrane</keyword>
<accession>A0A511W259</accession>
<feature type="transmembrane region" description="Helical" evidence="1">
    <location>
        <begin position="31"/>
        <end position="48"/>
    </location>
</feature>
<keyword evidence="1" id="KW-0812">Transmembrane</keyword>
<name>A0A511W259_9BACI</name>
<dbReference type="RefSeq" id="WP_146814299.1">
    <property type="nucleotide sequence ID" value="NZ_BJYA01000002.1"/>
</dbReference>